<name>H8IK12_MYCIA</name>
<sequence length="38" mass="4077">MAIAAVTAAVDTVITTSAVFMWINPLSRSEFRGELSGY</sequence>
<dbReference type="HOGENOM" id="CLU_3330417_0_0_11"/>
<dbReference type="EMBL" id="CP003322">
    <property type="protein sequence ID" value="AFC43682.1"/>
    <property type="molecule type" value="Genomic_DNA"/>
</dbReference>
<dbReference type="KEGG" id="mia:OCU_24630"/>
<protein>
    <submittedName>
        <fullName evidence="1">Uncharacterized protein</fullName>
    </submittedName>
</protein>
<evidence type="ECO:0000313" key="2">
    <source>
        <dbReference type="Proteomes" id="UP000008004"/>
    </source>
</evidence>
<dbReference type="Proteomes" id="UP000008004">
    <property type="component" value="Chromosome"/>
</dbReference>
<evidence type="ECO:0000313" key="1">
    <source>
        <dbReference type="EMBL" id="AFC43682.1"/>
    </source>
</evidence>
<reference evidence="1 2" key="1">
    <citation type="journal article" date="2012" name="J. Bacteriol.">
        <title>Complete genome sequence of Mycobacterium intracellulare strain ATCC 13950T.</title>
        <authorList>
            <person name="Kim B.J."/>
            <person name="Choi B.S."/>
            <person name="Lim J.S."/>
            <person name="Choi I.Y."/>
            <person name="Lee J.H."/>
            <person name="Chun J."/>
            <person name="Kook Y.H."/>
            <person name="Kim B.J."/>
        </authorList>
    </citation>
    <scope>NUCLEOTIDE SEQUENCE [LARGE SCALE GENOMIC DNA]</scope>
    <source>
        <strain evidence="2">ATCC 13950 / DSM 43223 / JCM 6384 / NCTC 13025 / 3600</strain>
    </source>
</reference>
<dbReference type="AlphaFoldDB" id="H8IK12"/>
<accession>H8IK12</accession>
<organism evidence="1 2">
    <name type="scientific">Mycobacterium intracellulare (strain ATCC 13950 / DSM 43223 / JCM 6384 / NCTC 13025 / 3600)</name>
    <dbReference type="NCBI Taxonomy" id="487521"/>
    <lineage>
        <taxon>Bacteria</taxon>
        <taxon>Bacillati</taxon>
        <taxon>Actinomycetota</taxon>
        <taxon>Actinomycetes</taxon>
        <taxon>Mycobacteriales</taxon>
        <taxon>Mycobacteriaceae</taxon>
        <taxon>Mycobacterium</taxon>
        <taxon>Mycobacterium avium complex (MAC)</taxon>
    </lineage>
</organism>
<proteinExistence type="predicted"/>
<gene>
    <name evidence="1" type="ordered locus">OCU_24630</name>
</gene>